<organism evidence="3">
    <name type="scientific">uncultured Thermomicrobiales bacterium</name>
    <dbReference type="NCBI Taxonomy" id="1645740"/>
    <lineage>
        <taxon>Bacteria</taxon>
        <taxon>Pseudomonadati</taxon>
        <taxon>Thermomicrobiota</taxon>
        <taxon>Thermomicrobia</taxon>
        <taxon>Thermomicrobiales</taxon>
        <taxon>environmental samples</taxon>
    </lineage>
</organism>
<dbReference type="InterPro" id="IPR002716">
    <property type="entry name" value="PIN_dom"/>
</dbReference>
<feature type="region of interest" description="Disordered" evidence="1">
    <location>
        <begin position="134"/>
        <end position="155"/>
    </location>
</feature>
<dbReference type="InterPro" id="IPR002850">
    <property type="entry name" value="PIN_toxin-like"/>
</dbReference>
<evidence type="ECO:0000313" key="3">
    <source>
        <dbReference type="EMBL" id="CAA9524528.1"/>
    </source>
</evidence>
<dbReference type="Pfam" id="PF13470">
    <property type="entry name" value="PIN_3"/>
    <property type="match status" value="1"/>
</dbReference>
<proteinExistence type="predicted"/>
<dbReference type="EMBL" id="CADCWE010000023">
    <property type="protein sequence ID" value="CAA9524528.1"/>
    <property type="molecule type" value="Genomic_DNA"/>
</dbReference>
<feature type="compositionally biased region" description="Basic and acidic residues" evidence="1">
    <location>
        <begin position="140"/>
        <end position="155"/>
    </location>
</feature>
<evidence type="ECO:0000256" key="1">
    <source>
        <dbReference type="SAM" id="MobiDB-lite"/>
    </source>
</evidence>
<protein>
    <recommendedName>
        <fullName evidence="2">PIN domain-containing protein</fullName>
    </recommendedName>
</protein>
<dbReference type="AlphaFoldDB" id="A0A6J4TJX9"/>
<gene>
    <name evidence="3" type="ORF">AVDCRST_MAG73-390</name>
</gene>
<accession>A0A6J4TJX9</accession>
<reference evidence="3" key="1">
    <citation type="submission" date="2020-02" db="EMBL/GenBank/DDBJ databases">
        <authorList>
            <person name="Meier V. D."/>
        </authorList>
    </citation>
    <scope>NUCLEOTIDE SEQUENCE</scope>
    <source>
        <strain evidence="3">AVDCRST_MAG73</strain>
    </source>
</reference>
<dbReference type="PANTHER" id="PTHR34610">
    <property type="entry name" value="SSL7007 PROTEIN"/>
    <property type="match status" value="1"/>
</dbReference>
<dbReference type="PANTHER" id="PTHR34610:SF4">
    <property type="entry name" value="SLL8027 PROTEIN"/>
    <property type="match status" value="1"/>
</dbReference>
<sequence length="155" mass="16849">AVVDDPRHRVVVDTNLFVGGTIIRRGVPFLILEAWRDWAFRLVMPVGQRRALAETLAETTFAHRYGVTASEVAGITRRVTATAGPTSDHGPVPVVVRDPDDIDILVSAIAADFLVTGDNDLLVLADDPRLAPPKIPTPRAHLDRLNEHEAAVPAR</sequence>
<name>A0A6J4TJX9_9BACT</name>
<feature type="non-terminal residue" evidence="3">
    <location>
        <position position="1"/>
    </location>
</feature>
<feature type="domain" description="PIN" evidence="2">
    <location>
        <begin position="9"/>
        <end position="119"/>
    </location>
</feature>
<evidence type="ECO:0000259" key="2">
    <source>
        <dbReference type="Pfam" id="PF13470"/>
    </source>
</evidence>
<dbReference type="NCBIfam" id="TIGR00305">
    <property type="entry name" value="putative toxin-antitoxin system toxin component, PIN family"/>
    <property type="match status" value="1"/>
</dbReference>